<sequence length="252" mass="28799">MEDFLSLVNGIPIPKDCDMEQVMSSCLESTDDQLNLFFNHDPNSMSSIPSPQGNINIINNSDHDINSYVDNVQSDNYTISSQNATELGENVMRNQEFLQSGYVIGFPKTVYSDDDKACSQNVTQSDDETIVIQEFINLDDYNHPNSPQTSPHDSDDELPSFSHRKVRRGKNLPPDAKAYLNSWLLQHRYNPYPSKKEKELIMDRFGITKKQLATFLVNARMRFLQRFGYEGKKHKKSTSSSQELTPLNISFD</sequence>
<accession>A2ECU2</accession>
<organism evidence="6 7">
    <name type="scientific">Trichomonas vaginalis (strain ATCC PRA-98 / G3)</name>
    <dbReference type="NCBI Taxonomy" id="412133"/>
    <lineage>
        <taxon>Eukaryota</taxon>
        <taxon>Metamonada</taxon>
        <taxon>Parabasalia</taxon>
        <taxon>Trichomonadida</taxon>
        <taxon>Trichomonadidae</taxon>
        <taxon>Trichomonas</taxon>
    </lineage>
</organism>
<name>A2ECU2_TRIV3</name>
<reference evidence="6" key="2">
    <citation type="journal article" date="2007" name="Science">
        <title>Draft genome sequence of the sexually transmitted pathogen Trichomonas vaginalis.</title>
        <authorList>
            <person name="Carlton J.M."/>
            <person name="Hirt R.P."/>
            <person name="Silva J.C."/>
            <person name="Delcher A.L."/>
            <person name="Schatz M."/>
            <person name="Zhao Q."/>
            <person name="Wortman J.R."/>
            <person name="Bidwell S.L."/>
            <person name="Alsmark U.C.M."/>
            <person name="Besteiro S."/>
            <person name="Sicheritz-Ponten T."/>
            <person name="Noel C.J."/>
            <person name="Dacks J.B."/>
            <person name="Foster P.G."/>
            <person name="Simillion C."/>
            <person name="Van de Peer Y."/>
            <person name="Miranda-Saavedra D."/>
            <person name="Barton G.J."/>
            <person name="Westrop G.D."/>
            <person name="Mueller S."/>
            <person name="Dessi D."/>
            <person name="Fiori P.L."/>
            <person name="Ren Q."/>
            <person name="Paulsen I."/>
            <person name="Zhang H."/>
            <person name="Bastida-Corcuera F.D."/>
            <person name="Simoes-Barbosa A."/>
            <person name="Brown M.T."/>
            <person name="Hayes R.D."/>
            <person name="Mukherjee M."/>
            <person name="Okumura C.Y."/>
            <person name="Schneider R."/>
            <person name="Smith A.J."/>
            <person name="Vanacova S."/>
            <person name="Villalvazo M."/>
            <person name="Haas B.J."/>
            <person name="Pertea M."/>
            <person name="Feldblyum T.V."/>
            <person name="Utterback T.R."/>
            <person name="Shu C.L."/>
            <person name="Osoegawa K."/>
            <person name="de Jong P.J."/>
            <person name="Hrdy I."/>
            <person name="Horvathova L."/>
            <person name="Zubacova Z."/>
            <person name="Dolezal P."/>
            <person name="Malik S.B."/>
            <person name="Logsdon J.M. Jr."/>
            <person name="Henze K."/>
            <person name="Gupta A."/>
            <person name="Wang C.C."/>
            <person name="Dunne R.L."/>
            <person name="Upcroft J.A."/>
            <person name="Upcroft P."/>
            <person name="White O."/>
            <person name="Salzberg S.L."/>
            <person name="Tang P."/>
            <person name="Chiu C.-H."/>
            <person name="Lee Y.-S."/>
            <person name="Embley T.M."/>
            <person name="Coombs G.H."/>
            <person name="Mottram J.C."/>
            <person name="Tachezy J."/>
            <person name="Fraser-Liggett C.M."/>
            <person name="Johnson P.J."/>
        </authorList>
    </citation>
    <scope>NUCLEOTIDE SEQUENCE [LARGE SCALE GENOMIC DNA]</scope>
    <source>
        <strain evidence="6">G3</strain>
    </source>
</reference>
<dbReference type="InterPro" id="IPR008422">
    <property type="entry name" value="KN_HD"/>
</dbReference>
<dbReference type="RefSeq" id="XP_001321710.1">
    <property type="nucleotide sequence ID" value="XM_001321675.1"/>
</dbReference>
<dbReference type="InterPro" id="IPR009057">
    <property type="entry name" value="Homeodomain-like_sf"/>
</dbReference>
<dbReference type="VEuPathDB" id="TrichDB:TVAG_102360"/>
<reference evidence="6" key="1">
    <citation type="submission" date="2006-10" db="EMBL/GenBank/DDBJ databases">
        <authorList>
            <person name="Amadeo P."/>
            <person name="Zhao Q."/>
            <person name="Wortman J."/>
            <person name="Fraser-Liggett C."/>
            <person name="Carlton J."/>
        </authorList>
    </citation>
    <scope>NUCLEOTIDE SEQUENCE</scope>
    <source>
        <strain evidence="6">G3</strain>
    </source>
</reference>
<dbReference type="SMART" id="SM00389">
    <property type="entry name" value="HOX"/>
    <property type="match status" value="1"/>
</dbReference>
<dbReference type="InParanoid" id="A2ECU2"/>
<protein>
    <recommendedName>
        <fullName evidence="5">Homeobox domain-containing protein</fullName>
    </recommendedName>
</protein>
<evidence type="ECO:0000259" key="5">
    <source>
        <dbReference type="SMART" id="SM00389"/>
    </source>
</evidence>
<evidence type="ECO:0000256" key="1">
    <source>
        <dbReference type="ARBA" id="ARBA00023125"/>
    </source>
</evidence>
<dbReference type="VEuPathDB" id="TrichDB:TVAGG3_0563940"/>
<dbReference type="SUPFAM" id="SSF46689">
    <property type="entry name" value="Homeodomain-like"/>
    <property type="match status" value="1"/>
</dbReference>
<dbReference type="Gene3D" id="1.10.10.60">
    <property type="entry name" value="Homeodomain-like"/>
    <property type="match status" value="1"/>
</dbReference>
<dbReference type="GO" id="GO:0003677">
    <property type="term" value="F:DNA binding"/>
    <property type="evidence" value="ECO:0007669"/>
    <property type="project" value="UniProtKB-KW"/>
</dbReference>
<feature type="compositionally biased region" description="Polar residues" evidence="4">
    <location>
        <begin position="238"/>
        <end position="252"/>
    </location>
</feature>
<dbReference type="Pfam" id="PF05920">
    <property type="entry name" value="Homeobox_KN"/>
    <property type="match status" value="1"/>
</dbReference>
<evidence type="ECO:0000313" key="6">
    <source>
        <dbReference type="EMBL" id="EAY09487.1"/>
    </source>
</evidence>
<dbReference type="PANTHER" id="PTHR11850">
    <property type="entry name" value="HOMEOBOX PROTEIN TRANSCRIPTION FACTORS"/>
    <property type="match status" value="1"/>
</dbReference>
<feature type="domain" description="Homeobox" evidence="5">
    <location>
        <begin position="164"/>
        <end position="230"/>
    </location>
</feature>
<keyword evidence="1" id="KW-0238">DNA-binding</keyword>
<keyword evidence="7" id="KW-1185">Reference proteome</keyword>
<dbReference type="InterPro" id="IPR001356">
    <property type="entry name" value="HD"/>
</dbReference>
<dbReference type="OrthoDB" id="10056939at2759"/>
<keyword evidence="3" id="KW-0539">Nucleus</keyword>
<proteinExistence type="predicted"/>
<feature type="region of interest" description="Disordered" evidence="4">
    <location>
        <begin position="232"/>
        <end position="252"/>
    </location>
</feature>
<dbReference type="EMBL" id="DS113356">
    <property type="protein sequence ID" value="EAY09487.1"/>
    <property type="molecule type" value="Genomic_DNA"/>
</dbReference>
<dbReference type="CDD" id="cd00086">
    <property type="entry name" value="homeodomain"/>
    <property type="match status" value="1"/>
</dbReference>
<dbReference type="InterPro" id="IPR050224">
    <property type="entry name" value="TALE_homeobox"/>
</dbReference>
<dbReference type="AlphaFoldDB" id="A2ECU2"/>
<evidence type="ECO:0000256" key="2">
    <source>
        <dbReference type="ARBA" id="ARBA00023155"/>
    </source>
</evidence>
<dbReference type="KEGG" id="tva:4767404"/>
<evidence type="ECO:0000256" key="3">
    <source>
        <dbReference type="ARBA" id="ARBA00023242"/>
    </source>
</evidence>
<feature type="region of interest" description="Disordered" evidence="4">
    <location>
        <begin position="140"/>
        <end position="160"/>
    </location>
</feature>
<dbReference type="Proteomes" id="UP000001542">
    <property type="component" value="Unassembled WGS sequence"/>
</dbReference>
<gene>
    <name evidence="6" type="ORF">TVAG_102360</name>
</gene>
<evidence type="ECO:0000313" key="7">
    <source>
        <dbReference type="Proteomes" id="UP000001542"/>
    </source>
</evidence>
<dbReference type="SMR" id="A2ECU2"/>
<dbReference type="STRING" id="5722.A2ECU2"/>
<evidence type="ECO:0000256" key="4">
    <source>
        <dbReference type="SAM" id="MobiDB-lite"/>
    </source>
</evidence>
<keyword evidence="2" id="KW-0371">Homeobox</keyword>
<dbReference type="GO" id="GO:0006355">
    <property type="term" value="P:regulation of DNA-templated transcription"/>
    <property type="evidence" value="ECO:0007669"/>
    <property type="project" value="InterPro"/>
</dbReference>